<feature type="region of interest" description="Disordered" evidence="2">
    <location>
        <begin position="182"/>
        <end position="286"/>
    </location>
</feature>
<organism evidence="5 6">
    <name type="scientific">Lactuca virosa</name>
    <dbReference type="NCBI Taxonomy" id="75947"/>
    <lineage>
        <taxon>Eukaryota</taxon>
        <taxon>Viridiplantae</taxon>
        <taxon>Streptophyta</taxon>
        <taxon>Embryophyta</taxon>
        <taxon>Tracheophyta</taxon>
        <taxon>Spermatophyta</taxon>
        <taxon>Magnoliopsida</taxon>
        <taxon>eudicotyledons</taxon>
        <taxon>Gunneridae</taxon>
        <taxon>Pentapetalae</taxon>
        <taxon>asterids</taxon>
        <taxon>campanulids</taxon>
        <taxon>Asterales</taxon>
        <taxon>Asteraceae</taxon>
        <taxon>Cichorioideae</taxon>
        <taxon>Cichorieae</taxon>
        <taxon>Lactucinae</taxon>
        <taxon>Lactuca</taxon>
    </lineage>
</organism>
<keyword evidence="1" id="KW-0175">Coiled coil</keyword>
<dbReference type="Pfam" id="PF23197">
    <property type="entry name" value="IG_AIR9"/>
    <property type="match status" value="1"/>
</dbReference>
<dbReference type="EMBL" id="CAKMRJ010002223">
    <property type="protein sequence ID" value="CAH1426654.1"/>
    <property type="molecule type" value="Genomic_DNA"/>
</dbReference>
<evidence type="ECO:0000259" key="4">
    <source>
        <dbReference type="Pfam" id="PF23197"/>
    </source>
</evidence>
<feature type="compositionally biased region" description="Polar residues" evidence="2">
    <location>
        <begin position="202"/>
        <end position="217"/>
    </location>
</feature>
<protein>
    <submittedName>
        <fullName evidence="5">Uncharacterized protein</fullName>
    </submittedName>
</protein>
<feature type="domain" description="DUF7046" evidence="3">
    <location>
        <begin position="407"/>
        <end position="501"/>
    </location>
</feature>
<reference evidence="5 6" key="1">
    <citation type="submission" date="2022-01" db="EMBL/GenBank/DDBJ databases">
        <authorList>
            <person name="Xiong W."/>
            <person name="Schranz E."/>
        </authorList>
    </citation>
    <scope>NUCLEOTIDE SEQUENCE [LARGE SCALE GENOMIC DNA]</scope>
</reference>
<dbReference type="PANTHER" id="PTHR31149:SF13">
    <property type="match status" value="1"/>
</dbReference>
<comment type="caution">
    <text evidence="5">The sequence shown here is derived from an EMBL/GenBank/DDBJ whole genome shotgun (WGS) entry which is preliminary data.</text>
</comment>
<evidence type="ECO:0000256" key="2">
    <source>
        <dbReference type="SAM" id="MobiDB-lite"/>
    </source>
</evidence>
<evidence type="ECO:0000313" key="6">
    <source>
        <dbReference type="Proteomes" id="UP001157418"/>
    </source>
</evidence>
<proteinExistence type="predicted"/>
<feature type="compositionally biased region" description="Acidic residues" evidence="2">
    <location>
        <begin position="229"/>
        <end position="240"/>
    </location>
</feature>
<dbReference type="InterPro" id="IPR055474">
    <property type="entry name" value="DUF7046"/>
</dbReference>
<dbReference type="GO" id="GO:0005886">
    <property type="term" value="C:plasma membrane"/>
    <property type="evidence" value="ECO:0007669"/>
    <property type="project" value="TreeGrafter"/>
</dbReference>
<evidence type="ECO:0000313" key="5">
    <source>
        <dbReference type="EMBL" id="CAH1426654.1"/>
    </source>
</evidence>
<dbReference type="Pfam" id="PF23080">
    <property type="entry name" value="DUF7046"/>
    <property type="match status" value="1"/>
</dbReference>
<dbReference type="PANTHER" id="PTHR31149">
    <property type="entry name" value="EXPRESSED PROTEIN"/>
    <property type="match status" value="1"/>
</dbReference>
<evidence type="ECO:0000256" key="1">
    <source>
        <dbReference type="SAM" id="Coils"/>
    </source>
</evidence>
<dbReference type="FunFam" id="2.60.40.2700:FF:000001">
    <property type="entry name" value="Transmembrane protein"/>
    <property type="match status" value="1"/>
</dbReference>
<dbReference type="Gene3D" id="2.60.40.2700">
    <property type="match status" value="1"/>
</dbReference>
<feature type="compositionally biased region" description="Low complexity" evidence="2">
    <location>
        <begin position="246"/>
        <end position="259"/>
    </location>
</feature>
<evidence type="ECO:0000259" key="3">
    <source>
        <dbReference type="Pfam" id="PF23080"/>
    </source>
</evidence>
<feature type="compositionally biased region" description="Acidic residues" evidence="2">
    <location>
        <begin position="260"/>
        <end position="278"/>
    </location>
</feature>
<gene>
    <name evidence="5" type="ORF">LVIROSA_LOCUS13723</name>
</gene>
<feature type="coiled-coil region" evidence="1">
    <location>
        <begin position="42"/>
        <end position="83"/>
    </location>
</feature>
<dbReference type="Proteomes" id="UP001157418">
    <property type="component" value="Unassembled WGS sequence"/>
</dbReference>
<feature type="domain" description="AIR9-like A9" evidence="4">
    <location>
        <begin position="288"/>
        <end position="368"/>
    </location>
</feature>
<dbReference type="InterPro" id="IPR056284">
    <property type="entry name" value="AIR9-like_A9"/>
</dbReference>
<keyword evidence="6" id="KW-1185">Reference proteome</keyword>
<sequence>MGEDDYLLRSNLSNSFSALTVSGRFNHYNASNNQPNRKPIKEDDILQQIEEQETEILQLRKHLAEYTVKEAQIQNEKHVLEKRIASMHKAFDQQQQDLFESTSKAISYRQDIIEENIRLGYALEIAEEERSIFISSLVPLLSDLSLHPPPLDAYSIISNLRILFKHNKERLAIADEKLRNPQYQPLTLHPHRRDDSSSHSPWTHTNTHSHSNFSPSQKPVHIERQTNEQQEEEEEEEEEVVNSHYLPSILEEPSSSSQLEADDDDSEDENFSDENEEQDPNKPLPTIEGLQILGESFPGNEIQASGYSRNGTTHCGFEWVRHLQDGSVNYIEGAKQPTYTVTADDVDTYLAVEVQPLDNKQRKGELVKCFANENKKITCHPDMLREIEKIFNLGHANFKLLIWKESSDTWENGMLEIKKSGYVIKINNGSVVVDEKYAANMVVSLPGEMPLEFSILSSSDVEHYLRVDDNLNDVSCSRDTIVLTMRLFIKRAVDRKLGKKKRRGLFFK</sequence>
<name>A0AAU9MFN1_9ASTR</name>
<dbReference type="AlphaFoldDB" id="A0AAU9MFN1"/>
<accession>A0AAU9MFN1</accession>